<dbReference type="OrthoDB" id="7568799at2"/>
<gene>
    <name evidence="2" type="ORF">SAMN05421508_10615</name>
</gene>
<dbReference type="Proteomes" id="UP000219621">
    <property type="component" value="Unassembled WGS sequence"/>
</dbReference>
<reference evidence="2 3" key="1">
    <citation type="submission" date="2017-09" db="EMBL/GenBank/DDBJ databases">
        <authorList>
            <person name="Ehlers B."/>
            <person name="Leendertz F.H."/>
        </authorList>
    </citation>
    <scope>NUCLEOTIDE SEQUENCE [LARGE SCALE GENOMIC DNA]</scope>
    <source>
        <strain evidence="2 3">USBA 140</strain>
    </source>
</reference>
<dbReference type="AlphaFoldDB" id="A0A286GM68"/>
<name>A0A286GM68_9PROT</name>
<dbReference type="EMBL" id="OCNJ01000006">
    <property type="protein sequence ID" value="SOD96635.1"/>
    <property type="molecule type" value="Genomic_DNA"/>
</dbReference>
<evidence type="ECO:0000256" key="1">
    <source>
        <dbReference type="SAM" id="MobiDB-lite"/>
    </source>
</evidence>
<proteinExistence type="predicted"/>
<accession>A0A286GM68</accession>
<protein>
    <submittedName>
        <fullName evidence="2">Uncharacterized protein</fullName>
    </submittedName>
</protein>
<organism evidence="2 3">
    <name type="scientific">Caenispirillum bisanense</name>
    <dbReference type="NCBI Taxonomy" id="414052"/>
    <lineage>
        <taxon>Bacteria</taxon>
        <taxon>Pseudomonadati</taxon>
        <taxon>Pseudomonadota</taxon>
        <taxon>Alphaproteobacteria</taxon>
        <taxon>Rhodospirillales</taxon>
        <taxon>Novispirillaceae</taxon>
        <taxon>Caenispirillum</taxon>
    </lineage>
</organism>
<keyword evidence="3" id="KW-1185">Reference proteome</keyword>
<feature type="region of interest" description="Disordered" evidence="1">
    <location>
        <begin position="104"/>
        <end position="144"/>
    </location>
</feature>
<evidence type="ECO:0000313" key="2">
    <source>
        <dbReference type="EMBL" id="SOD96635.1"/>
    </source>
</evidence>
<feature type="region of interest" description="Disordered" evidence="1">
    <location>
        <begin position="1"/>
        <end position="22"/>
    </location>
</feature>
<dbReference type="RefSeq" id="WP_097279801.1">
    <property type="nucleotide sequence ID" value="NZ_OCNJ01000006.1"/>
</dbReference>
<evidence type="ECO:0000313" key="3">
    <source>
        <dbReference type="Proteomes" id="UP000219621"/>
    </source>
</evidence>
<sequence>MSNDVHANDGAVPVDTSDAHSEAVVAETTEAAAEGGEKREKFIPRDRFDEQVEKRREMEEQLAFMAERVLANVPEHLKGLIPKELSPAKQAAWYFEARETGIFDTAPAPAPVPSVGRKPESTPTPPDFSSMSPRERLTAAYRGK</sequence>